<dbReference type="EMBL" id="JACVVK020000008">
    <property type="protein sequence ID" value="KAK7506032.1"/>
    <property type="molecule type" value="Genomic_DNA"/>
</dbReference>
<evidence type="ECO:0000256" key="6">
    <source>
        <dbReference type="ARBA" id="ARBA00029677"/>
    </source>
</evidence>
<protein>
    <recommendedName>
        <fullName evidence="4 8">Protein N-terminal glutamine amidohydrolase</fullName>
        <ecNumber evidence="3 8">3.5.1.122</ecNumber>
    </recommendedName>
    <alternativeName>
        <fullName evidence="6 8">Protein NH2-terminal glutamine deamidase</fullName>
    </alternativeName>
</protein>
<comment type="similarity">
    <text evidence="1 8">Belongs to the NTAQ1 family.</text>
</comment>
<evidence type="ECO:0000256" key="1">
    <source>
        <dbReference type="ARBA" id="ARBA00008985"/>
    </source>
</evidence>
<evidence type="ECO:0000256" key="4">
    <source>
        <dbReference type="ARBA" id="ARBA00021247"/>
    </source>
</evidence>
<keyword evidence="11" id="KW-1185">Reference proteome</keyword>
<keyword evidence="5 8" id="KW-0378">Hydrolase</keyword>
<dbReference type="AlphaFoldDB" id="A0ABD0M341"/>
<dbReference type="GO" id="GO:0070773">
    <property type="term" value="F:protein-N-terminal glutamine amidohydrolase activity"/>
    <property type="evidence" value="ECO:0007669"/>
    <property type="project" value="UniProtKB-UniRule"/>
</dbReference>
<feature type="domain" description="Protein N-terminal glutamine amidohydrolase alpha beta roll" evidence="9">
    <location>
        <begin position="32"/>
        <end position="209"/>
    </location>
</feature>
<evidence type="ECO:0000313" key="11">
    <source>
        <dbReference type="Proteomes" id="UP001519460"/>
    </source>
</evidence>
<dbReference type="Proteomes" id="UP001519460">
    <property type="component" value="Unassembled WGS sequence"/>
</dbReference>
<evidence type="ECO:0000259" key="9">
    <source>
        <dbReference type="Pfam" id="PF09764"/>
    </source>
</evidence>
<dbReference type="Pfam" id="PF09764">
    <property type="entry name" value="Nt_Gln_amidase"/>
    <property type="match status" value="1"/>
</dbReference>
<dbReference type="GO" id="GO:0008418">
    <property type="term" value="F:protein-N-terminal asparagine amidohydrolase activity"/>
    <property type="evidence" value="ECO:0007669"/>
    <property type="project" value="UniProtKB-UniRule"/>
</dbReference>
<evidence type="ECO:0000256" key="5">
    <source>
        <dbReference type="ARBA" id="ARBA00022801"/>
    </source>
</evidence>
<reference evidence="10 11" key="1">
    <citation type="journal article" date="2023" name="Sci. Data">
        <title>Genome assembly of the Korean intertidal mud-creeper Batillaria attramentaria.</title>
        <authorList>
            <person name="Patra A.K."/>
            <person name="Ho P.T."/>
            <person name="Jun S."/>
            <person name="Lee S.J."/>
            <person name="Kim Y."/>
            <person name="Won Y.J."/>
        </authorList>
    </citation>
    <scope>NUCLEOTIDE SEQUENCE [LARGE SCALE GENOMIC DNA]</scope>
    <source>
        <strain evidence="10">Wonlab-2016</strain>
    </source>
</reference>
<proteinExistence type="inferred from homology"/>
<gene>
    <name evidence="10" type="ORF">BaRGS_00002754</name>
</gene>
<evidence type="ECO:0000313" key="10">
    <source>
        <dbReference type="EMBL" id="KAK7506032.1"/>
    </source>
</evidence>
<name>A0ABD0M341_9CAEN</name>
<dbReference type="Gene3D" id="3.10.620.10">
    <property type="entry name" value="Protein N-terminal glutamine amidohydrolase, alpha beta roll"/>
    <property type="match status" value="1"/>
</dbReference>
<dbReference type="InterPro" id="IPR039733">
    <property type="entry name" value="NTAQ1"/>
</dbReference>
<dbReference type="EC" id="3.5.1.122" evidence="3 8"/>
<organism evidence="10 11">
    <name type="scientific">Batillaria attramentaria</name>
    <dbReference type="NCBI Taxonomy" id="370345"/>
    <lineage>
        <taxon>Eukaryota</taxon>
        <taxon>Metazoa</taxon>
        <taxon>Spiralia</taxon>
        <taxon>Lophotrochozoa</taxon>
        <taxon>Mollusca</taxon>
        <taxon>Gastropoda</taxon>
        <taxon>Caenogastropoda</taxon>
        <taxon>Sorbeoconcha</taxon>
        <taxon>Cerithioidea</taxon>
        <taxon>Batillariidae</taxon>
        <taxon>Batillaria</taxon>
    </lineage>
</organism>
<evidence type="ECO:0000256" key="3">
    <source>
        <dbReference type="ARBA" id="ARBA00012718"/>
    </source>
</evidence>
<accession>A0ABD0M341</accession>
<dbReference type="FunFam" id="3.10.620.10:FF:000001">
    <property type="entry name" value="Blast:Protein N-terminal glutamine amidohydrolase"/>
    <property type="match status" value="1"/>
</dbReference>
<evidence type="ECO:0000256" key="8">
    <source>
        <dbReference type="RuleBase" id="RU367082"/>
    </source>
</evidence>
<dbReference type="InterPro" id="IPR023128">
    <property type="entry name" value="Prot_N_Gln_amidohydro_ab_roll"/>
</dbReference>
<dbReference type="PANTHER" id="PTHR13035:SF0">
    <property type="entry name" value="PROTEIN N-TERMINAL GLUTAMINE AMIDOHYDROLASE"/>
    <property type="match status" value="1"/>
</dbReference>
<evidence type="ECO:0000256" key="7">
    <source>
        <dbReference type="ARBA" id="ARBA00048768"/>
    </source>
</evidence>
<evidence type="ECO:0000256" key="2">
    <source>
        <dbReference type="ARBA" id="ARBA00011245"/>
    </source>
</evidence>
<sequence length="217" mass="25077">MEEVIATSAAANSDNAHSAGRLFPASIEDCTYTSCYCEENVWKLCEHVKLKDPAELNRCYVVFISNKKRQVPLWHQRASKRPDRLVIWDYHVVLIYLHQDLGFLVYDLDTELDFPCPFKSYFAQTIGEEKTLKPEFRRYFRVIRGEEYLREFASDRSHMTKEDGGWMSPPPPYPCIQTPTCQNNIQDFISMETTVGFGTVVSAKALWDMFSGVLKPP</sequence>
<comment type="function">
    <text evidence="8">Mediates the side-chain deamidation of N-terminal glutamine residues to glutamate, an important step in N-end rule pathway of protein degradation. Conversion of the resulting N-terminal glutamine to glutamate renders the protein susceptible to arginylation, polyubiquitination and degradation as specified by the N-end rule. Does not act on substrates with internal or C-terminal glutamine and does not act on non-glutamine residues in any position.</text>
</comment>
<comment type="caution">
    <text evidence="10">The sequence shown here is derived from an EMBL/GenBank/DDBJ whole genome shotgun (WGS) entry which is preliminary data.</text>
</comment>
<comment type="catalytic activity">
    <reaction evidence="7 8">
        <text>N-terminal L-glutaminyl-[protein] + H2O = N-terminal L-glutamyl-[protein] + NH4(+)</text>
        <dbReference type="Rhea" id="RHEA:50680"/>
        <dbReference type="Rhea" id="RHEA-COMP:12668"/>
        <dbReference type="Rhea" id="RHEA-COMP:12777"/>
        <dbReference type="ChEBI" id="CHEBI:15377"/>
        <dbReference type="ChEBI" id="CHEBI:28938"/>
        <dbReference type="ChEBI" id="CHEBI:64721"/>
        <dbReference type="ChEBI" id="CHEBI:64722"/>
        <dbReference type="EC" id="3.5.1.122"/>
    </reaction>
</comment>
<comment type="subunit">
    <text evidence="2 8">Monomer.</text>
</comment>
<dbReference type="PANTHER" id="PTHR13035">
    <property type="entry name" value="PROTEIN N-TERMINAL GLUTAMINE AMIDOHYDROLASE"/>
    <property type="match status" value="1"/>
</dbReference>
<dbReference type="InterPro" id="IPR037132">
    <property type="entry name" value="N_Gln_amidohydro_ab_roll_sf"/>
</dbReference>